<feature type="signal peptide" evidence="2">
    <location>
        <begin position="1"/>
        <end position="19"/>
    </location>
</feature>
<feature type="compositionally biased region" description="Basic residues" evidence="1">
    <location>
        <begin position="60"/>
        <end position="77"/>
    </location>
</feature>
<keyword evidence="4" id="KW-1185">Reference proteome</keyword>
<keyword evidence="2" id="KW-0732">Signal</keyword>
<dbReference type="EMBL" id="JAGYWB010000005">
    <property type="protein sequence ID" value="KAI0523261.1"/>
    <property type="molecule type" value="Genomic_DNA"/>
</dbReference>
<evidence type="ECO:0000256" key="2">
    <source>
        <dbReference type="SAM" id="SignalP"/>
    </source>
</evidence>
<evidence type="ECO:0000313" key="4">
    <source>
        <dbReference type="Proteomes" id="UP000829196"/>
    </source>
</evidence>
<dbReference type="SMR" id="A0A8T3BYZ0"/>
<evidence type="ECO:0000313" key="3">
    <source>
        <dbReference type="EMBL" id="KAI0523261.1"/>
    </source>
</evidence>
<protein>
    <submittedName>
        <fullName evidence="3">Uncharacterized protein</fullName>
    </submittedName>
</protein>
<accession>A0A8T3BYZ0</accession>
<sequence>MKLARTCSVLLIQVILVEKACLHHRVEKMRVCSFRESVVIKMWPYQSLKTYLHSQIISKERKKRKKEKKDKGSRKKHGDKDGGDKHRFEDPEYLEQKRLKKERKQMVKMVARMQEDESRTSASESLDNRKLCKSRDLNNLEESDVHAPNPTKSASDSLQISKEPKLRSGLEIKV</sequence>
<feature type="chain" id="PRO_5035731314" evidence="2">
    <location>
        <begin position="20"/>
        <end position="174"/>
    </location>
</feature>
<name>A0A8T3BYZ0_DENNO</name>
<evidence type="ECO:0000256" key="1">
    <source>
        <dbReference type="SAM" id="MobiDB-lite"/>
    </source>
</evidence>
<feature type="region of interest" description="Disordered" evidence="1">
    <location>
        <begin position="56"/>
        <end position="174"/>
    </location>
</feature>
<feature type="compositionally biased region" description="Basic and acidic residues" evidence="1">
    <location>
        <begin position="126"/>
        <end position="138"/>
    </location>
</feature>
<dbReference type="Proteomes" id="UP000829196">
    <property type="component" value="Unassembled WGS sequence"/>
</dbReference>
<comment type="caution">
    <text evidence="3">The sequence shown here is derived from an EMBL/GenBank/DDBJ whole genome shotgun (WGS) entry which is preliminary data.</text>
</comment>
<feature type="compositionally biased region" description="Basic and acidic residues" evidence="1">
    <location>
        <begin position="78"/>
        <end position="97"/>
    </location>
</feature>
<organism evidence="3 4">
    <name type="scientific">Dendrobium nobile</name>
    <name type="common">Orchid</name>
    <dbReference type="NCBI Taxonomy" id="94219"/>
    <lineage>
        <taxon>Eukaryota</taxon>
        <taxon>Viridiplantae</taxon>
        <taxon>Streptophyta</taxon>
        <taxon>Embryophyta</taxon>
        <taxon>Tracheophyta</taxon>
        <taxon>Spermatophyta</taxon>
        <taxon>Magnoliopsida</taxon>
        <taxon>Liliopsida</taxon>
        <taxon>Asparagales</taxon>
        <taxon>Orchidaceae</taxon>
        <taxon>Epidendroideae</taxon>
        <taxon>Malaxideae</taxon>
        <taxon>Dendrobiinae</taxon>
        <taxon>Dendrobium</taxon>
    </lineage>
</organism>
<reference evidence="3" key="1">
    <citation type="journal article" date="2022" name="Front. Genet.">
        <title>Chromosome-Scale Assembly of the Dendrobium nobile Genome Provides Insights Into the Molecular Mechanism of the Biosynthesis of the Medicinal Active Ingredient of Dendrobium.</title>
        <authorList>
            <person name="Xu Q."/>
            <person name="Niu S.-C."/>
            <person name="Li K.-L."/>
            <person name="Zheng P.-J."/>
            <person name="Zhang X.-J."/>
            <person name="Jia Y."/>
            <person name="Liu Y."/>
            <person name="Niu Y.-X."/>
            <person name="Yu L.-H."/>
            <person name="Chen D.-F."/>
            <person name="Zhang G.-Q."/>
        </authorList>
    </citation>
    <scope>NUCLEOTIDE SEQUENCE</scope>
    <source>
        <tissue evidence="3">Leaf</tissue>
    </source>
</reference>
<dbReference type="AlphaFoldDB" id="A0A8T3BYZ0"/>
<feature type="compositionally biased region" description="Basic and acidic residues" evidence="1">
    <location>
        <begin position="162"/>
        <end position="174"/>
    </location>
</feature>
<gene>
    <name evidence="3" type="ORF">KFK09_005655</name>
</gene>
<feature type="compositionally biased region" description="Polar residues" evidence="1">
    <location>
        <begin position="150"/>
        <end position="160"/>
    </location>
</feature>
<proteinExistence type="predicted"/>